<feature type="binding site" evidence="12">
    <location>
        <begin position="280"/>
        <end position="283"/>
    </location>
    <ligand>
        <name>pyridoxal 5'-phosphate</name>
        <dbReference type="ChEBI" id="CHEBI:597326"/>
    </ligand>
</feature>
<protein>
    <recommendedName>
        <fullName evidence="11 12">Diaminopimelate decarboxylase</fullName>
        <shortName evidence="12">DAP decarboxylase</shortName>
        <shortName evidence="12">DAPDC</shortName>
        <ecNumber evidence="10 12">4.1.1.20</ecNumber>
    </recommendedName>
</protein>
<evidence type="ECO:0000256" key="3">
    <source>
        <dbReference type="ARBA" id="ARBA00022793"/>
    </source>
</evidence>
<dbReference type="InterPro" id="IPR022643">
    <property type="entry name" value="De-COase2_C"/>
</dbReference>
<dbReference type="Proteomes" id="UP000252182">
    <property type="component" value="Chromosome"/>
</dbReference>
<accession>A0A345DAZ2</accession>
<dbReference type="InterPro" id="IPR000183">
    <property type="entry name" value="Orn/DAP/Arg_de-COase"/>
</dbReference>
<evidence type="ECO:0000256" key="13">
    <source>
        <dbReference type="PIRSR" id="PIRSR600183-50"/>
    </source>
</evidence>
<dbReference type="Gene3D" id="3.20.20.10">
    <property type="entry name" value="Alanine racemase"/>
    <property type="match status" value="1"/>
</dbReference>
<evidence type="ECO:0000256" key="5">
    <source>
        <dbReference type="ARBA" id="ARBA00023154"/>
    </source>
</evidence>
<dbReference type="EC" id="4.1.1.20" evidence="10 12"/>
<evidence type="ECO:0000256" key="7">
    <source>
        <dbReference type="ARBA" id="ARBA00050464"/>
    </source>
</evidence>
<comment type="function">
    <text evidence="12">Specifically catalyzes the decarboxylation of meso-diaminopimelate (meso-DAP) to L-lysine.</text>
</comment>
<evidence type="ECO:0000256" key="10">
    <source>
        <dbReference type="ARBA" id="ARBA00066427"/>
    </source>
</evidence>
<feature type="domain" description="Orn/DAP/Arg decarboxylase 2 C-terminal" evidence="15">
    <location>
        <begin position="36"/>
        <end position="375"/>
    </location>
</feature>
<feature type="domain" description="Orn/DAP/Arg decarboxylase 2 N-terminal" evidence="16">
    <location>
        <begin position="43"/>
        <end position="287"/>
    </location>
</feature>
<keyword evidence="18" id="KW-1185">Reference proteome</keyword>
<dbReference type="UniPathway" id="UPA00034">
    <property type="reaction ID" value="UER00027"/>
</dbReference>
<evidence type="ECO:0000313" key="17">
    <source>
        <dbReference type="EMBL" id="AXF85530.1"/>
    </source>
</evidence>
<dbReference type="HAMAP" id="MF_02120">
    <property type="entry name" value="LysA"/>
    <property type="match status" value="1"/>
</dbReference>
<dbReference type="PANTHER" id="PTHR43727:SF2">
    <property type="entry name" value="GROUP IV DECARBOXYLASE"/>
    <property type="match status" value="1"/>
</dbReference>
<keyword evidence="5 12" id="KW-0457">Lysine biosynthesis</keyword>
<dbReference type="SUPFAM" id="SSF50621">
    <property type="entry name" value="Alanine racemase C-terminal domain-like"/>
    <property type="match status" value="1"/>
</dbReference>
<dbReference type="PRINTS" id="PR01181">
    <property type="entry name" value="DAPDCRBXLASE"/>
</dbReference>
<evidence type="ECO:0000256" key="9">
    <source>
        <dbReference type="ARBA" id="ARBA00060983"/>
    </source>
</evidence>
<dbReference type="GO" id="GO:0030170">
    <property type="term" value="F:pyridoxal phosphate binding"/>
    <property type="evidence" value="ECO:0007669"/>
    <property type="project" value="UniProtKB-UniRule"/>
</dbReference>
<dbReference type="CDD" id="cd06828">
    <property type="entry name" value="PLPDE_III_DapDC"/>
    <property type="match status" value="1"/>
</dbReference>
<comment type="cofactor">
    <cofactor evidence="1 12 13 14">
        <name>pyridoxal 5'-phosphate</name>
        <dbReference type="ChEBI" id="CHEBI:597326"/>
    </cofactor>
</comment>
<feature type="binding site" evidence="12">
    <location>
        <position position="377"/>
    </location>
    <ligand>
        <name>substrate</name>
    </ligand>
</feature>
<sequence length="421" mass="45768">MTTPYPNPTLHLENNALMLENVDLNAVARVHGTPLYVYSKAALQSAWDAWQVPADRPIHICYAVKANSNLAILSFFAKQGAFFDTVSMGEISRALAAGAPAHRIVFSGVGKSVAEIEFALTEGIHCFNVESITELDRIHAVATRLGKQAPISLRINPDVDAKTHPYISTGLKENKFGIDHTEALAAYMHAATLSGLSIVGIDYHIGSQLTSLTPYLDAQNRLFGLIKQLSDAGITLTHIDLGGGLGVRYRDEVPPTASSLVEQALAGLREAGFNHALMFEPGRSLVANAGVMLTEVEYIKPTQHKNFAIVDAGMNDLIRPALYQAWMQVVNTVERDTATTTYDIVGPVCESTDWFAKDRDLAVEAGDVLAILSAGAYCMTMASNYNSRQRPAELLVDGDTVHVIRTRDVLASLWENEHIPV</sequence>
<feature type="binding site" evidence="12">
    <location>
        <position position="283"/>
    </location>
    <ligand>
        <name>substrate</name>
    </ligand>
</feature>
<comment type="similarity">
    <text evidence="9 12">Belongs to the Orn/Lys/Arg decarboxylase class-II family. LysA subfamily.</text>
</comment>
<dbReference type="RefSeq" id="WP_373277832.1">
    <property type="nucleotide sequence ID" value="NZ_CP031124.1"/>
</dbReference>
<dbReference type="FunFam" id="3.20.20.10:FF:000003">
    <property type="entry name" value="Diaminopimelate decarboxylase"/>
    <property type="match status" value="1"/>
</dbReference>
<dbReference type="NCBIfam" id="TIGR01048">
    <property type="entry name" value="lysA"/>
    <property type="match status" value="1"/>
</dbReference>
<feature type="binding site" evidence="12">
    <location>
        <position position="244"/>
    </location>
    <ligand>
        <name>pyridoxal 5'-phosphate</name>
        <dbReference type="ChEBI" id="CHEBI:597326"/>
    </ligand>
</feature>
<comment type="subunit">
    <text evidence="12">Homodimer.</text>
</comment>
<dbReference type="GO" id="GO:0009089">
    <property type="term" value="P:lysine biosynthetic process via diaminopimelate"/>
    <property type="evidence" value="ECO:0007669"/>
    <property type="project" value="UniProtKB-UniRule"/>
</dbReference>
<feature type="binding site" evidence="12">
    <location>
        <position position="323"/>
    </location>
    <ligand>
        <name>substrate</name>
    </ligand>
</feature>
<feature type="active site" description="Proton donor" evidence="13">
    <location>
        <position position="349"/>
    </location>
</feature>
<organism evidence="17 18">
    <name type="scientific">Ephemeroptericola cinctiostellae</name>
    <dbReference type="NCBI Taxonomy" id="2268024"/>
    <lineage>
        <taxon>Bacteria</taxon>
        <taxon>Pseudomonadati</taxon>
        <taxon>Pseudomonadota</taxon>
        <taxon>Betaproteobacteria</taxon>
        <taxon>Burkholderiales</taxon>
        <taxon>Burkholderiaceae</taxon>
        <taxon>Ephemeroptericola</taxon>
    </lineage>
</organism>
<evidence type="ECO:0000256" key="6">
    <source>
        <dbReference type="ARBA" id="ARBA00023239"/>
    </source>
</evidence>
<dbReference type="PROSITE" id="PS00879">
    <property type="entry name" value="ODR_DC_2_2"/>
    <property type="match status" value="1"/>
</dbReference>
<dbReference type="GO" id="GO:0008836">
    <property type="term" value="F:diaminopimelate decarboxylase activity"/>
    <property type="evidence" value="ECO:0007669"/>
    <property type="project" value="UniProtKB-UniRule"/>
</dbReference>
<evidence type="ECO:0000256" key="8">
    <source>
        <dbReference type="ARBA" id="ARBA00060643"/>
    </source>
</evidence>
<dbReference type="InterPro" id="IPR009006">
    <property type="entry name" value="Ala_racemase/Decarboxylase_C"/>
</dbReference>
<reference evidence="18" key="1">
    <citation type="submission" date="2018-07" db="EMBL/GenBank/DDBJ databases">
        <authorList>
            <person name="Kim H."/>
        </authorList>
    </citation>
    <scope>NUCLEOTIDE SEQUENCE [LARGE SCALE GENOMIC DNA]</scope>
    <source>
        <strain evidence="18">F02</strain>
    </source>
</reference>
<dbReference type="KEGG" id="hyf:DTO96_101261"/>
<dbReference type="FunFam" id="2.40.37.10:FF:000003">
    <property type="entry name" value="Diaminopimelate decarboxylase"/>
    <property type="match status" value="1"/>
</dbReference>
<dbReference type="PRINTS" id="PR01179">
    <property type="entry name" value="ODADCRBXLASE"/>
</dbReference>
<keyword evidence="4 12" id="KW-0663">Pyridoxal phosphate</keyword>
<evidence type="ECO:0000256" key="4">
    <source>
        <dbReference type="ARBA" id="ARBA00022898"/>
    </source>
</evidence>
<gene>
    <name evidence="12 17" type="primary">lysA</name>
    <name evidence="17" type="ORF">DTO96_101261</name>
</gene>
<name>A0A345DAZ2_9BURK</name>
<dbReference type="PANTHER" id="PTHR43727">
    <property type="entry name" value="DIAMINOPIMELATE DECARBOXYLASE"/>
    <property type="match status" value="1"/>
</dbReference>
<dbReference type="AlphaFoldDB" id="A0A345DAZ2"/>
<feature type="modified residue" description="N6-(pyridoxal phosphate)lysine" evidence="12 13">
    <location>
        <position position="65"/>
    </location>
</feature>
<keyword evidence="6 12" id="KW-0456">Lyase</keyword>
<evidence type="ECO:0000313" key="18">
    <source>
        <dbReference type="Proteomes" id="UP000252182"/>
    </source>
</evidence>
<evidence type="ECO:0000256" key="1">
    <source>
        <dbReference type="ARBA" id="ARBA00001933"/>
    </source>
</evidence>
<evidence type="ECO:0000259" key="16">
    <source>
        <dbReference type="Pfam" id="PF02784"/>
    </source>
</evidence>
<keyword evidence="2 12" id="KW-0028">Amino-acid biosynthesis</keyword>
<dbReference type="InterPro" id="IPR029066">
    <property type="entry name" value="PLP-binding_barrel"/>
</dbReference>
<comment type="catalytic activity">
    <reaction evidence="7 12 14">
        <text>meso-2,6-diaminopimelate + H(+) = L-lysine + CO2</text>
        <dbReference type="Rhea" id="RHEA:15101"/>
        <dbReference type="ChEBI" id="CHEBI:15378"/>
        <dbReference type="ChEBI" id="CHEBI:16526"/>
        <dbReference type="ChEBI" id="CHEBI:32551"/>
        <dbReference type="ChEBI" id="CHEBI:57791"/>
        <dbReference type="EC" id="4.1.1.20"/>
    </reaction>
</comment>
<dbReference type="InterPro" id="IPR022657">
    <property type="entry name" value="De-COase2_CS"/>
</dbReference>
<evidence type="ECO:0000259" key="15">
    <source>
        <dbReference type="Pfam" id="PF00278"/>
    </source>
</evidence>
<dbReference type="InterPro" id="IPR002986">
    <property type="entry name" value="DAP_deCOOHase_LysA"/>
</dbReference>
<dbReference type="Pfam" id="PF00278">
    <property type="entry name" value="Orn_DAP_Arg_deC"/>
    <property type="match status" value="1"/>
</dbReference>
<proteinExistence type="inferred from homology"/>
<dbReference type="Gene3D" id="2.40.37.10">
    <property type="entry name" value="Lyase, Ornithine Decarboxylase, Chain A, domain 1"/>
    <property type="match status" value="1"/>
</dbReference>
<dbReference type="Pfam" id="PF02784">
    <property type="entry name" value="Orn_Arg_deC_N"/>
    <property type="match status" value="1"/>
</dbReference>
<feature type="binding site" evidence="12">
    <location>
        <position position="377"/>
    </location>
    <ligand>
        <name>pyridoxal 5'-phosphate</name>
        <dbReference type="ChEBI" id="CHEBI:597326"/>
    </ligand>
</feature>
<feature type="binding site" evidence="12">
    <location>
        <position position="350"/>
    </location>
    <ligand>
        <name>substrate</name>
    </ligand>
</feature>
<keyword evidence="3 12" id="KW-0210">Decarboxylase</keyword>
<evidence type="ECO:0000256" key="11">
    <source>
        <dbReference type="ARBA" id="ARBA00074972"/>
    </source>
</evidence>
<evidence type="ECO:0000256" key="14">
    <source>
        <dbReference type="RuleBase" id="RU003738"/>
    </source>
</evidence>
<evidence type="ECO:0000256" key="2">
    <source>
        <dbReference type="ARBA" id="ARBA00022605"/>
    </source>
</evidence>
<comment type="pathway">
    <text evidence="8 12 14">Amino-acid biosynthesis; L-lysine biosynthesis via DAP pathway; L-lysine from DL-2,6-diaminopimelate: step 1/1.</text>
</comment>
<evidence type="ECO:0000256" key="12">
    <source>
        <dbReference type="HAMAP-Rule" id="MF_02120"/>
    </source>
</evidence>
<dbReference type="EMBL" id="CP031124">
    <property type="protein sequence ID" value="AXF85530.1"/>
    <property type="molecule type" value="Genomic_DNA"/>
</dbReference>
<dbReference type="InterPro" id="IPR022644">
    <property type="entry name" value="De-COase2_N"/>
</dbReference>
<dbReference type="SUPFAM" id="SSF51419">
    <property type="entry name" value="PLP-binding barrel"/>
    <property type="match status" value="1"/>
</dbReference>
<feature type="binding site" evidence="12">
    <location>
        <position position="319"/>
    </location>
    <ligand>
        <name>substrate</name>
    </ligand>
</feature>